<dbReference type="KEGG" id="smon:AWR27_16930"/>
<evidence type="ECO:0000313" key="2">
    <source>
        <dbReference type="Proteomes" id="UP000187941"/>
    </source>
</evidence>
<evidence type="ECO:0000313" key="1">
    <source>
        <dbReference type="EMBL" id="AQG80854.1"/>
    </source>
</evidence>
<accession>A0A1P9WZR5</accession>
<dbReference type="OrthoDB" id="961993at2"/>
<proteinExistence type="predicted"/>
<dbReference type="Proteomes" id="UP000187941">
    <property type="component" value="Chromosome"/>
</dbReference>
<organism evidence="1 2">
    <name type="scientific">Spirosoma montaniterrae</name>
    <dbReference type="NCBI Taxonomy" id="1178516"/>
    <lineage>
        <taxon>Bacteria</taxon>
        <taxon>Pseudomonadati</taxon>
        <taxon>Bacteroidota</taxon>
        <taxon>Cytophagia</taxon>
        <taxon>Cytophagales</taxon>
        <taxon>Cytophagaceae</taxon>
        <taxon>Spirosoma</taxon>
    </lineage>
</organism>
<keyword evidence="2" id="KW-1185">Reference proteome</keyword>
<reference evidence="1 2" key="1">
    <citation type="submission" date="2016-01" db="EMBL/GenBank/DDBJ databases">
        <authorList>
            <person name="Oliw E.H."/>
        </authorList>
    </citation>
    <scope>NUCLEOTIDE SEQUENCE [LARGE SCALE GENOMIC DNA]</scope>
    <source>
        <strain evidence="1 2">DY10</strain>
    </source>
</reference>
<dbReference type="AlphaFoldDB" id="A0A1P9WZR5"/>
<name>A0A1P9WZR5_9BACT</name>
<dbReference type="STRING" id="1178516.AWR27_16930"/>
<protein>
    <submittedName>
        <fullName evidence="1">Uncharacterized protein</fullName>
    </submittedName>
</protein>
<gene>
    <name evidence="1" type="ORF">AWR27_16930</name>
</gene>
<dbReference type="InterPro" id="IPR053865">
    <property type="entry name" value="DUF6934"/>
</dbReference>
<dbReference type="EMBL" id="CP014263">
    <property type="protein sequence ID" value="AQG80854.1"/>
    <property type="molecule type" value="Genomic_DNA"/>
</dbReference>
<dbReference type="RefSeq" id="WP_077132290.1">
    <property type="nucleotide sequence ID" value="NZ_CP014263.1"/>
</dbReference>
<sequence>MLDPYPFTSNDDHTSYFFDSIGKRGVVPKVIDYVLLQNNIYNVGIQDLDPTTNERLPPQFTGNGDAMQVFVTAVETMKVFFKHYPDKWLFLEPLNSELIKLYHRGMLALMGPYADDIHVYGIVQEGEYEPYREDGTYRAILIGLQEHHLQANS</sequence>
<dbReference type="Pfam" id="PF22028">
    <property type="entry name" value="DUF6934"/>
    <property type="match status" value="1"/>
</dbReference>